<sequence length="220" mass="24943">MANTKLKSASAQEFVPIQEIREGVAILKNGTLRMVLMASSLNFALKSVEEQEATIFQYQNFLNSLDFTVQFFIQSRRLNINPYLDTLKEVEKGQTNELLKIQTREYIEFVKNFVETTNIVSKAFYVVVPFEPPVFETPKGAADSILEIFSSKKNEIKKIPDNKFEEYKIQLFQRVDTVAQGLTSAGVRVAPLNTEELIELYFGLFNPGELEKGGAPTVNQ</sequence>
<evidence type="ECO:0000259" key="1">
    <source>
        <dbReference type="Pfam" id="PF26593"/>
    </source>
</evidence>
<dbReference type="Pfam" id="PF26593">
    <property type="entry name" value="TraC-like"/>
    <property type="match status" value="1"/>
</dbReference>
<dbReference type="EMBL" id="MFHJ01000044">
    <property type="protein sequence ID" value="OGF73403.1"/>
    <property type="molecule type" value="Genomic_DNA"/>
</dbReference>
<comment type="caution">
    <text evidence="2">The sequence shown here is derived from an EMBL/GenBank/DDBJ whole genome shotgun (WGS) entry which is preliminary data.</text>
</comment>
<proteinExistence type="predicted"/>
<dbReference type="AlphaFoldDB" id="A0A1F5WCR2"/>
<name>A0A1F5WCR2_9BACT</name>
<organism evidence="2 3">
    <name type="scientific">Candidatus Giovannonibacteria bacterium RIFCSPHIGHO2_02_43_16</name>
    <dbReference type="NCBI Taxonomy" id="1798331"/>
    <lineage>
        <taxon>Bacteria</taxon>
        <taxon>Candidatus Giovannoniibacteriota</taxon>
    </lineage>
</organism>
<dbReference type="Proteomes" id="UP000178276">
    <property type="component" value="Unassembled WGS sequence"/>
</dbReference>
<dbReference type="STRING" id="1798331.A2W57_00010"/>
<evidence type="ECO:0000313" key="2">
    <source>
        <dbReference type="EMBL" id="OGF73403.1"/>
    </source>
</evidence>
<gene>
    <name evidence="2" type="ORF">A2W57_00010</name>
</gene>
<accession>A0A1F5WCR2</accession>
<protein>
    <recommendedName>
        <fullName evidence="1">TraC-like domain-containing protein</fullName>
    </recommendedName>
</protein>
<evidence type="ECO:0000313" key="3">
    <source>
        <dbReference type="Proteomes" id="UP000178276"/>
    </source>
</evidence>
<reference evidence="2 3" key="1">
    <citation type="journal article" date="2016" name="Nat. Commun.">
        <title>Thousands of microbial genomes shed light on interconnected biogeochemical processes in an aquifer system.</title>
        <authorList>
            <person name="Anantharaman K."/>
            <person name="Brown C.T."/>
            <person name="Hug L.A."/>
            <person name="Sharon I."/>
            <person name="Castelle C.J."/>
            <person name="Probst A.J."/>
            <person name="Thomas B.C."/>
            <person name="Singh A."/>
            <person name="Wilkins M.J."/>
            <person name="Karaoz U."/>
            <person name="Brodie E.L."/>
            <person name="Williams K.H."/>
            <person name="Hubbard S.S."/>
            <person name="Banfield J.F."/>
        </authorList>
    </citation>
    <scope>NUCLEOTIDE SEQUENCE [LARGE SCALE GENOMIC DNA]</scope>
</reference>
<dbReference type="InterPro" id="IPR058596">
    <property type="entry name" value="TraC-like_dom"/>
</dbReference>
<feature type="domain" description="TraC-like" evidence="1">
    <location>
        <begin position="28"/>
        <end position="200"/>
    </location>
</feature>